<evidence type="ECO:0000256" key="2">
    <source>
        <dbReference type="ARBA" id="ARBA00022741"/>
    </source>
</evidence>
<dbReference type="PROSITE" id="PS50042">
    <property type="entry name" value="CNMP_BINDING_3"/>
    <property type="match status" value="1"/>
</dbReference>
<dbReference type="GO" id="GO:0004674">
    <property type="term" value="F:protein serine/threonine kinase activity"/>
    <property type="evidence" value="ECO:0007669"/>
    <property type="project" value="InterPro"/>
</dbReference>
<dbReference type="Gene3D" id="2.60.120.10">
    <property type="entry name" value="Jelly Rolls"/>
    <property type="match status" value="1"/>
</dbReference>
<dbReference type="InterPro" id="IPR011009">
    <property type="entry name" value="Kinase-like_dom_sf"/>
</dbReference>
<protein>
    <submittedName>
        <fullName evidence="8">Uncharacterized protein</fullName>
    </submittedName>
</protein>
<evidence type="ECO:0000256" key="5">
    <source>
        <dbReference type="PROSITE-ProRule" id="PRU10141"/>
    </source>
</evidence>
<dbReference type="PANTHER" id="PTHR24348">
    <property type="entry name" value="SERINE/THREONINE-PROTEIN KINASE UNC-51-RELATED"/>
    <property type="match status" value="1"/>
</dbReference>
<evidence type="ECO:0000313" key="9">
    <source>
        <dbReference type="Proteomes" id="UP000233256"/>
    </source>
</evidence>
<keyword evidence="3 5" id="KW-0067">ATP-binding</keyword>
<feature type="binding site" evidence="5">
    <location>
        <position position="36"/>
    </location>
    <ligand>
        <name>ATP</name>
        <dbReference type="ChEBI" id="CHEBI:30616"/>
    </ligand>
</feature>
<dbReference type="Gene3D" id="1.10.510.10">
    <property type="entry name" value="Transferase(Phosphotransferase) domain 1"/>
    <property type="match status" value="1"/>
</dbReference>
<evidence type="ECO:0000256" key="1">
    <source>
        <dbReference type="ARBA" id="ARBA00022535"/>
    </source>
</evidence>
<evidence type="ECO:0000259" key="7">
    <source>
        <dbReference type="PROSITE" id="PS50042"/>
    </source>
</evidence>
<keyword evidence="4" id="KW-0142">cGMP-binding</keyword>
<comment type="caution">
    <text evidence="8">The sequence shown here is derived from an EMBL/GenBank/DDBJ whole genome shotgun (WGS) entry which is preliminary data.</text>
</comment>
<dbReference type="InterPro" id="IPR017441">
    <property type="entry name" value="Protein_kinase_ATP_BS"/>
</dbReference>
<dbReference type="PROSITE" id="PS00108">
    <property type="entry name" value="PROTEIN_KINASE_ST"/>
    <property type="match status" value="1"/>
</dbReference>
<dbReference type="SMART" id="SM00220">
    <property type="entry name" value="S_TKc"/>
    <property type="match status" value="1"/>
</dbReference>
<dbReference type="SUPFAM" id="SSF51206">
    <property type="entry name" value="cAMP-binding domain-like"/>
    <property type="match status" value="1"/>
</dbReference>
<dbReference type="InterPro" id="IPR018488">
    <property type="entry name" value="cNMP-bd_CS"/>
</dbReference>
<dbReference type="PANTHER" id="PTHR24348:SF68">
    <property type="entry name" value="SERINE_THREONINE-PROTEIN KINASE ATG1C"/>
    <property type="match status" value="1"/>
</dbReference>
<dbReference type="Proteomes" id="UP000233256">
    <property type="component" value="Unassembled WGS sequence"/>
</dbReference>
<reference evidence="8 9" key="1">
    <citation type="journal article" date="2017" name="ISME J.">
        <title>Potential for microbial H2 and metal transformations associated with novel bacteria and archaea in deep terrestrial subsurface sediments.</title>
        <authorList>
            <person name="Hernsdorf A.W."/>
            <person name="Amano Y."/>
            <person name="Miyakawa K."/>
            <person name="Ise K."/>
            <person name="Suzuki Y."/>
            <person name="Anantharaman K."/>
            <person name="Probst A."/>
            <person name="Burstein D."/>
            <person name="Thomas B.C."/>
            <person name="Banfield J.F."/>
        </authorList>
    </citation>
    <scope>NUCLEOTIDE SEQUENCE [LARGE SCALE GENOMIC DNA]</scope>
    <source>
        <strain evidence="8">HGW-Wallbacteria-1</strain>
    </source>
</reference>
<dbReference type="Pfam" id="PF00027">
    <property type="entry name" value="cNMP_binding"/>
    <property type="match status" value="1"/>
</dbReference>
<name>A0A2N1PR72_9BACT</name>
<feature type="domain" description="Protein kinase" evidence="6">
    <location>
        <begin position="7"/>
        <end position="267"/>
    </location>
</feature>
<gene>
    <name evidence="8" type="ORF">CVV64_08110</name>
</gene>
<dbReference type="InterPro" id="IPR000595">
    <property type="entry name" value="cNMP-bd_dom"/>
</dbReference>
<dbReference type="GO" id="GO:0005737">
    <property type="term" value="C:cytoplasm"/>
    <property type="evidence" value="ECO:0007669"/>
    <property type="project" value="TreeGrafter"/>
</dbReference>
<dbReference type="InterPro" id="IPR014710">
    <property type="entry name" value="RmlC-like_jellyroll"/>
</dbReference>
<organism evidence="8 9">
    <name type="scientific">Candidatus Wallbacteria bacterium HGW-Wallbacteria-1</name>
    <dbReference type="NCBI Taxonomy" id="2013854"/>
    <lineage>
        <taxon>Bacteria</taxon>
        <taxon>Candidatus Walliibacteriota</taxon>
    </lineage>
</organism>
<accession>A0A2N1PR72</accession>
<dbReference type="PROSITE" id="PS00888">
    <property type="entry name" value="CNMP_BINDING_1"/>
    <property type="match status" value="1"/>
</dbReference>
<dbReference type="AlphaFoldDB" id="A0A2N1PR72"/>
<dbReference type="PROSITE" id="PS00107">
    <property type="entry name" value="PROTEIN_KINASE_ATP"/>
    <property type="match status" value="1"/>
</dbReference>
<dbReference type="CDD" id="cd14014">
    <property type="entry name" value="STKc_PknB_like"/>
    <property type="match status" value="1"/>
</dbReference>
<dbReference type="SMART" id="SM00100">
    <property type="entry name" value="cNMP"/>
    <property type="match status" value="1"/>
</dbReference>
<evidence type="ECO:0000256" key="3">
    <source>
        <dbReference type="ARBA" id="ARBA00022840"/>
    </source>
</evidence>
<dbReference type="Pfam" id="PF00069">
    <property type="entry name" value="Pkinase"/>
    <property type="match status" value="1"/>
</dbReference>
<dbReference type="CDD" id="cd00038">
    <property type="entry name" value="CAP_ED"/>
    <property type="match status" value="1"/>
</dbReference>
<dbReference type="InterPro" id="IPR045269">
    <property type="entry name" value="Atg1-like"/>
</dbReference>
<dbReference type="InterPro" id="IPR018490">
    <property type="entry name" value="cNMP-bd_dom_sf"/>
</dbReference>
<evidence type="ECO:0000256" key="4">
    <source>
        <dbReference type="ARBA" id="ARBA00022992"/>
    </source>
</evidence>
<dbReference type="PROSITE" id="PS50011">
    <property type="entry name" value="PROTEIN_KINASE_DOM"/>
    <property type="match status" value="1"/>
</dbReference>
<proteinExistence type="predicted"/>
<keyword evidence="2 5" id="KW-0547">Nucleotide-binding</keyword>
<dbReference type="EMBL" id="PGXC01000004">
    <property type="protein sequence ID" value="PKK90834.1"/>
    <property type="molecule type" value="Genomic_DNA"/>
</dbReference>
<sequence length="435" mass="48804">MIAFGNYILDEQIGSGVSSRVFKCRRNDGTGPFAIKILSQCSGDSDQETERFIREIKTLIMLNHSNVIRILDYGKTDDSLFFVSEFVHGDQLSRVIRQYTWIPEEKAAIILGQLCEALAVVHSKNIVHRDLKPANILVTGKGIVKLIDFGICKDFSDLSLSSPGGIMGTISYMAPEQIEGCQVDARSDIFSLGVILYEMLFGANLLDARSPSEYREMIQKGMHLKAVLTSPSLSSGIKELLCKMLAVNPTDRYSDTRKILRDLKSALDRRQTPKSIIDFVKTLPFFADLTPSEINEVAGISRIRDFSKGETIVEEGTLGRELFFIMRGELEVIKRVPSGDASNQQLALLEEKMIFGEISFFEENMPMRSASVMAMGDGRVITLTYQALKDIEHRFPELMGKVYKAVTKILINRLKLTSERLAFTRLTLKNFSTLI</sequence>
<dbReference type="SUPFAM" id="SSF56112">
    <property type="entry name" value="Protein kinase-like (PK-like)"/>
    <property type="match status" value="1"/>
</dbReference>
<keyword evidence="1" id="KW-0140">cGMP</keyword>
<dbReference type="InterPro" id="IPR008271">
    <property type="entry name" value="Ser/Thr_kinase_AS"/>
</dbReference>
<dbReference type="GO" id="GO:0030553">
    <property type="term" value="F:cGMP binding"/>
    <property type="evidence" value="ECO:0007669"/>
    <property type="project" value="UniProtKB-KW"/>
</dbReference>
<feature type="domain" description="Cyclic nucleotide-binding" evidence="7">
    <location>
        <begin position="285"/>
        <end position="409"/>
    </location>
</feature>
<evidence type="ECO:0000313" key="8">
    <source>
        <dbReference type="EMBL" id="PKK90834.1"/>
    </source>
</evidence>
<evidence type="ECO:0000259" key="6">
    <source>
        <dbReference type="PROSITE" id="PS50011"/>
    </source>
</evidence>
<dbReference type="InterPro" id="IPR000719">
    <property type="entry name" value="Prot_kinase_dom"/>
</dbReference>
<dbReference type="GO" id="GO:0005524">
    <property type="term" value="F:ATP binding"/>
    <property type="evidence" value="ECO:0007669"/>
    <property type="project" value="UniProtKB-UniRule"/>
</dbReference>